<sequence length="64" mass="7060">MVTNESLDNCALCGQTVEIKGFSLTTLDGEVKFCCGGCLSIYQLLHTEQEQNTQITTTNNNEEK</sequence>
<reference evidence="2" key="1">
    <citation type="submission" date="2015-03" db="EMBL/GenBank/DDBJ databases">
        <title>Draft genome sequence of a novel methanotroph (Sn10-6) isolated from flooded ricefield rhizosphere in India.</title>
        <authorList>
            <person name="Pandit P.S."/>
            <person name="Pore S.D."/>
            <person name="Arora P."/>
            <person name="Kapse N.G."/>
            <person name="Dhakephalkar P.K."/>
            <person name="Rahalkar M.C."/>
        </authorList>
    </citation>
    <scope>NUCLEOTIDE SEQUENCE [LARGE SCALE GENOMIC DNA]</scope>
    <source>
        <strain evidence="2">Sn10-6</strain>
    </source>
</reference>
<evidence type="ECO:0000313" key="2">
    <source>
        <dbReference type="Proteomes" id="UP000033684"/>
    </source>
</evidence>
<accession>A0A0F3INK4</accession>
<gene>
    <name evidence="1" type="ORF">VZ94_06665</name>
</gene>
<dbReference type="RefSeq" id="WP_045778640.1">
    <property type="nucleotide sequence ID" value="NZ_LAJX01000057.1"/>
</dbReference>
<dbReference type="OrthoDB" id="7362200at2"/>
<name>A0A0F3INK4_9GAMM</name>
<comment type="caution">
    <text evidence="1">The sequence shown here is derived from an EMBL/GenBank/DDBJ whole genome shotgun (WGS) entry which is preliminary data.</text>
</comment>
<keyword evidence="2" id="KW-1185">Reference proteome</keyword>
<evidence type="ECO:0008006" key="3">
    <source>
        <dbReference type="Google" id="ProtNLM"/>
    </source>
</evidence>
<dbReference type="AlphaFoldDB" id="A0A0F3INK4"/>
<protein>
    <recommendedName>
        <fullName evidence="3">Metal-binding protein</fullName>
    </recommendedName>
</protein>
<dbReference type="EMBL" id="LAJX01000057">
    <property type="protein sequence ID" value="KJV07149.1"/>
    <property type="molecule type" value="Genomic_DNA"/>
</dbReference>
<dbReference type="Proteomes" id="UP000033684">
    <property type="component" value="Unassembled WGS sequence"/>
</dbReference>
<proteinExistence type="predicted"/>
<reference evidence="1 2" key="2">
    <citation type="journal article" date="2016" name="Microb. Ecol.">
        <title>Genome Characteristics of a Novel Type I Methanotroph (Sn10-6) Isolated from a Flooded Indian Rice Field.</title>
        <authorList>
            <person name="Rahalkar M.C."/>
            <person name="Pandit P.S."/>
            <person name="Dhakephalkar P.K."/>
            <person name="Pore S."/>
            <person name="Arora P."/>
            <person name="Kapse N."/>
        </authorList>
    </citation>
    <scope>NUCLEOTIDE SEQUENCE [LARGE SCALE GENOMIC DNA]</scope>
    <source>
        <strain evidence="1 2">Sn10-6</strain>
    </source>
</reference>
<organism evidence="1 2">
    <name type="scientific">Methylocucumis oryzae</name>
    <dbReference type="NCBI Taxonomy" id="1632867"/>
    <lineage>
        <taxon>Bacteria</taxon>
        <taxon>Pseudomonadati</taxon>
        <taxon>Pseudomonadota</taxon>
        <taxon>Gammaproteobacteria</taxon>
        <taxon>Methylococcales</taxon>
        <taxon>Methylococcaceae</taxon>
        <taxon>Methylocucumis</taxon>
    </lineage>
</organism>
<evidence type="ECO:0000313" key="1">
    <source>
        <dbReference type="EMBL" id="KJV07149.1"/>
    </source>
</evidence>